<proteinExistence type="predicted"/>
<evidence type="ECO:0000313" key="4">
    <source>
        <dbReference type="Proteomes" id="UP001238163"/>
    </source>
</evidence>
<dbReference type="RefSeq" id="WP_307261873.1">
    <property type="nucleotide sequence ID" value="NZ_JAUSVL010000001.1"/>
</dbReference>
<dbReference type="Gene3D" id="3.30.700.10">
    <property type="entry name" value="Glycoprotein, Type 4 Pilin"/>
    <property type="match status" value="1"/>
</dbReference>
<dbReference type="EMBL" id="JAUSVL010000001">
    <property type="protein sequence ID" value="MDQ0290382.1"/>
    <property type="molecule type" value="Genomic_DNA"/>
</dbReference>
<keyword evidence="4" id="KW-1185">Reference proteome</keyword>
<comment type="caution">
    <text evidence="3">The sequence shown here is derived from an EMBL/GenBank/DDBJ whole genome shotgun (WGS) entry which is preliminary data.</text>
</comment>
<dbReference type="InterPro" id="IPR011453">
    <property type="entry name" value="DUF1559"/>
</dbReference>
<organism evidence="3 4">
    <name type="scientific">Oligosphaera ethanolica</name>
    <dbReference type="NCBI Taxonomy" id="760260"/>
    <lineage>
        <taxon>Bacteria</taxon>
        <taxon>Pseudomonadati</taxon>
        <taxon>Lentisphaerota</taxon>
        <taxon>Oligosphaeria</taxon>
        <taxon>Oligosphaerales</taxon>
        <taxon>Oligosphaeraceae</taxon>
        <taxon>Oligosphaera</taxon>
    </lineage>
</organism>
<keyword evidence="1" id="KW-0472">Membrane</keyword>
<dbReference type="PANTHER" id="PTHR30093">
    <property type="entry name" value="GENERAL SECRETION PATHWAY PROTEIN G"/>
    <property type="match status" value="1"/>
</dbReference>
<dbReference type="Proteomes" id="UP001238163">
    <property type="component" value="Unassembled WGS sequence"/>
</dbReference>
<dbReference type="Pfam" id="PF07963">
    <property type="entry name" value="N_methyl"/>
    <property type="match status" value="1"/>
</dbReference>
<name>A0AAE4AQF4_9BACT</name>
<protein>
    <submittedName>
        <fullName evidence="3">Prepilin-type N-terminal cleavage/methylation domain-containing protein/prepilin-type processing-associated H-X9-DG protein</fullName>
    </submittedName>
</protein>
<feature type="domain" description="DUF1559" evidence="2">
    <location>
        <begin position="34"/>
        <end position="98"/>
    </location>
</feature>
<dbReference type="InterPro" id="IPR012902">
    <property type="entry name" value="N_methyl_site"/>
</dbReference>
<keyword evidence="1" id="KW-1133">Transmembrane helix</keyword>
<dbReference type="SUPFAM" id="SSF54523">
    <property type="entry name" value="Pili subunits"/>
    <property type="match status" value="1"/>
</dbReference>
<dbReference type="NCBIfam" id="TIGR02532">
    <property type="entry name" value="IV_pilin_GFxxxE"/>
    <property type="match status" value="1"/>
</dbReference>
<dbReference type="AlphaFoldDB" id="A0AAE4AQF4"/>
<accession>A0AAE4AQF4</accession>
<dbReference type="PANTHER" id="PTHR30093:SF2">
    <property type="entry name" value="TYPE II SECRETION SYSTEM PROTEIN H"/>
    <property type="match status" value="1"/>
</dbReference>
<evidence type="ECO:0000313" key="3">
    <source>
        <dbReference type="EMBL" id="MDQ0290382.1"/>
    </source>
</evidence>
<gene>
    <name evidence="3" type="ORF">J3R75_002489</name>
</gene>
<dbReference type="InterPro" id="IPR045584">
    <property type="entry name" value="Pilin-like"/>
</dbReference>
<reference evidence="3" key="1">
    <citation type="submission" date="2023-07" db="EMBL/GenBank/DDBJ databases">
        <title>Genomic Encyclopedia of Type Strains, Phase IV (KMG-IV): sequencing the most valuable type-strain genomes for metagenomic binning, comparative biology and taxonomic classification.</title>
        <authorList>
            <person name="Goeker M."/>
        </authorList>
    </citation>
    <scope>NUCLEOTIDE SEQUENCE</scope>
    <source>
        <strain evidence="3">DSM 24202</strain>
    </source>
</reference>
<evidence type="ECO:0000259" key="2">
    <source>
        <dbReference type="Pfam" id="PF07596"/>
    </source>
</evidence>
<feature type="transmembrane region" description="Helical" evidence="1">
    <location>
        <begin position="12"/>
        <end position="32"/>
    </location>
</feature>
<keyword evidence="1" id="KW-0812">Transmembrane</keyword>
<sequence>MARHLQRSFTLIELLVVIAIIAILAAMLLPALSKAREKAQQISCTSNMKQIMLGAIMYANDNKNGLISPRIPEKFLWSDGYSWRTGLLKYIGDLEVYDCPSSAIEYSSDPLAGTEALGDAGVGEVHVSCSYAITAIHHDVGAPNCHWQKRQTHVKKPSRAIFFVEFTGAHEMGAAGNEPYTRAVTNDEVLRHNNGSSNAYVDGHVEWSHPLQAVCDGDNCPWSCEGEH</sequence>
<evidence type="ECO:0000256" key="1">
    <source>
        <dbReference type="SAM" id="Phobius"/>
    </source>
</evidence>
<dbReference type="Pfam" id="PF07596">
    <property type="entry name" value="SBP_bac_10"/>
    <property type="match status" value="1"/>
</dbReference>